<dbReference type="AlphaFoldDB" id="A0A2T0U726"/>
<keyword evidence="2 5" id="KW-0690">Ribosome biogenesis</keyword>
<dbReference type="Pfam" id="PF24986">
    <property type="entry name" value="PRC_RimM"/>
    <property type="match status" value="1"/>
</dbReference>
<comment type="function">
    <text evidence="5">An accessory protein needed during the final step in the assembly of 30S ribosomal subunit, possibly for assembly of the head region. Essential for efficient processing of 16S rRNA. May be needed both before and after RbfA during the maturation of 16S rRNA. It has affinity for free ribosomal 30S subunits but not for 70S ribosomes.</text>
</comment>
<keyword evidence="4 5" id="KW-0143">Chaperone</keyword>
<evidence type="ECO:0000256" key="1">
    <source>
        <dbReference type="ARBA" id="ARBA00022490"/>
    </source>
</evidence>
<comment type="similarity">
    <text evidence="5">Belongs to the RimM family.</text>
</comment>
<evidence type="ECO:0000259" key="7">
    <source>
        <dbReference type="Pfam" id="PF24986"/>
    </source>
</evidence>
<keyword evidence="1 5" id="KW-0963">Cytoplasm</keyword>
<dbReference type="HAMAP" id="MF_00014">
    <property type="entry name" value="Ribosome_mat_RimM"/>
    <property type="match status" value="1"/>
</dbReference>
<feature type="domain" description="Ribosome maturation factor RimM PRC barrel" evidence="7">
    <location>
        <begin position="102"/>
        <end position="168"/>
    </location>
</feature>
<dbReference type="NCBIfam" id="TIGR02273">
    <property type="entry name" value="16S_RimM"/>
    <property type="match status" value="1"/>
</dbReference>
<keyword evidence="3 5" id="KW-0698">rRNA processing</keyword>
<accession>A0A2T0U726</accession>
<dbReference type="PANTHER" id="PTHR33692">
    <property type="entry name" value="RIBOSOME MATURATION FACTOR RIMM"/>
    <property type="match status" value="1"/>
</dbReference>
<evidence type="ECO:0000313" key="9">
    <source>
        <dbReference type="Proteomes" id="UP000238034"/>
    </source>
</evidence>
<organism evidence="8 9">
    <name type="scientific">Arcticibacter pallidicorallinus</name>
    <dbReference type="NCBI Taxonomy" id="1259464"/>
    <lineage>
        <taxon>Bacteria</taxon>
        <taxon>Pseudomonadati</taxon>
        <taxon>Bacteroidota</taxon>
        <taxon>Sphingobacteriia</taxon>
        <taxon>Sphingobacteriales</taxon>
        <taxon>Sphingobacteriaceae</taxon>
        <taxon>Arcticibacter</taxon>
    </lineage>
</organism>
<dbReference type="InterPro" id="IPR002676">
    <property type="entry name" value="RimM_N"/>
</dbReference>
<dbReference type="GO" id="GO:0005737">
    <property type="term" value="C:cytoplasm"/>
    <property type="evidence" value="ECO:0007669"/>
    <property type="project" value="UniProtKB-SubCell"/>
</dbReference>
<dbReference type="InterPro" id="IPR036976">
    <property type="entry name" value="RimM_N_sf"/>
</dbReference>
<comment type="subcellular location">
    <subcellularLocation>
        <location evidence="5">Cytoplasm</location>
    </subcellularLocation>
</comment>
<dbReference type="PANTHER" id="PTHR33692:SF1">
    <property type="entry name" value="RIBOSOME MATURATION FACTOR RIMM"/>
    <property type="match status" value="1"/>
</dbReference>
<evidence type="ECO:0000259" key="6">
    <source>
        <dbReference type="Pfam" id="PF01782"/>
    </source>
</evidence>
<dbReference type="Gene3D" id="2.40.30.60">
    <property type="entry name" value="RimM"/>
    <property type="match status" value="1"/>
</dbReference>
<dbReference type="GO" id="GO:0043022">
    <property type="term" value="F:ribosome binding"/>
    <property type="evidence" value="ECO:0007669"/>
    <property type="project" value="InterPro"/>
</dbReference>
<comment type="caution">
    <text evidence="8">The sequence shown here is derived from an EMBL/GenBank/DDBJ whole genome shotgun (WGS) entry which is preliminary data.</text>
</comment>
<dbReference type="Pfam" id="PF01782">
    <property type="entry name" value="RimM"/>
    <property type="match status" value="1"/>
</dbReference>
<dbReference type="InterPro" id="IPR011033">
    <property type="entry name" value="PRC_barrel-like_sf"/>
</dbReference>
<dbReference type="InterPro" id="IPR011961">
    <property type="entry name" value="RimM"/>
</dbReference>
<evidence type="ECO:0000256" key="2">
    <source>
        <dbReference type="ARBA" id="ARBA00022517"/>
    </source>
</evidence>
<dbReference type="GO" id="GO:0005840">
    <property type="term" value="C:ribosome"/>
    <property type="evidence" value="ECO:0007669"/>
    <property type="project" value="InterPro"/>
</dbReference>
<dbReference type="SUPFAM" id="SSF50346">
    <property type="entry name" value="PRC-barrel domain"/>
    <property type="match status" value="1"/>
</dbReference>
<comment type="subunit">
    <text evidence="5">Binds ribosomal protein uS19.</text>
</comment>
<reference evidence="8 9" key="1">
    <citation type="submission" date="2018-03" db="EMBL/GenBank/DDBJ databases">
        <title>Genomic Encyclopedia of Type Strains, Phase III (KMG-III): the genomes of soil and plant-associated and newly described type strains.</title>
        <authorList>
            <person name="Whitman W."/>
        </authorList>
    </citation>
    <scope>NUCLEOTIDE SEQUENCE [LARGE SCALE GENOMIC DNA]</scope>
    <source>
        <strain evidence="8 9">CGMCC 1.9313</strain>
    </source>
</reference>
<dbReference type="SUPFAM" id="SSF50447">
    <property type="entry name" value="Translation proteins"/>
    <property type="match status" value="1"/>
</dbReference>
<dbReference type="RefSeq" id="WP_106292315.1">
    <property type="nucleotide sequence ID" value="NZ_PVTH01000003.1"/>
</dbReference>
<dbReference type="OrthoDB" id="9810331at2"/>
<dbReference type="GO" id="GO:0006364">
    <property type="term" value="P:rRNA processing"/>
    <property type="evidence" value="ECO:0007669"/>
    <property type="project" value="UniProtKB-UniRule"/>
</dbReference>
<dbReference type="GO" id="GO:0042274">
    <property type="term" value="P:ribosomal small subunit biogenesis"/>
    <property type="evidence" value="ECO:0007669"/>
    <property type="project" value="UniProtKB-UniRule"/>
</dbReference>
<gene>
    <name evidence="5" type="primary">rimM</name>
    <name evidence="8" type="ORF">B0I27_103191</name>
</gene>
<feature type="domain" description="RimM N-terminal" evidence="6">
    <location>
        <begin position="9"/>
        <end position="87"/>
    </location>
</feature>
<evidence type="ECO:0000256" key="3">
    <source>
        <dbReference type="ARBA" id="ARBA00022552"/>
    </source>
</evidence>
<dbReference type="InterPro" id="IPR009000">
    <property type="entry name" value="Transl_B-barrel_sf"/>
</dbReference>
<dbReference type="InterPro" id="IPR056792">
    <property type="entry name" value="PRC_RimM"/>
</dbReference>
<dbReference type="Gene3D" id="2.30.30.240">
    <property type="entry name" value="PRC-barrel domain"/>
    <property type="match status" value="1"/>
</dbReference>
<keyword evidence="9" id="KW-1185">Reference proteome</keyword>
<comment type="domain">
    <text evidence="5">The PRC barrel domain binds ribosomal protein uS19.</text>
</comment>
<name>A0A2T0U726_9SPHI</name>
<evidence type="ECO:0000256" key="5">
    <source>
        <dbReference type="HAMAP-Rule" id="MF_00014"/>
    </source>
</evidence>
<evidence type="ECO:0000256" key="4">
    <source>
        <dbReference type="ARBA" id="ARBA00023186"/>
    </source>
</evidence>
<sequence length="174" mass="20435">MTLEESFYIGYITKTKGLKGEVQVYFEFDDYEDLEFDSVFIEINKKLIPFFTASCKLHSNSTGYFYFEDIDVIEKAEKLLKKKLYLPLAKKPERSDDEFYYTDLKGYIAHDEKLGELGEIIEVHEYPQQFIAVVSYKFREIMFPLNDDMIVSIDEEDSNLHVKLPDGLLDVYLA</sequence>
<proteinExistence type="inferred from homology"/>
<protein>
    <recommendedName>
        <fullName evidence="5">Ribosome maturation factor RimM</fullName>
    </recommendedName>
</protein>
<dbReference type="EMBL" id="PVTH01000003">
    <property type="protein sequence ID" value="PRY53721.1"/>
    <property type="molecule type" value="Genomic_DNA"/>
</dbReference>
<evidence type="ECO:0000313" key="8">
    <source>
        <dbReference type="EMBL" id="PRY53721.1"/>
    </source>
</evidence>
<dbReference type="Proteomes" id="UP000238034">
    <property type="component" value="Unassembled WGS sequence"/>
</dbReference>